<keyword evidence="1" id="KW-0812">Transmembrane</keyword>
<dbReference type="PANTHER" id="PTHR34473:SF2">
    <property type="entry name" value="UPF0699 TRANSMEMBRANE PROTEIN YDBT"/>
    <property type="match status" value="1"/>
</dbReference>
<protein>
    <submittedName>
        <fullName evidence="3">PH domain-containing protein</fullName>
    </submittedName>
</protein>
<evidence type="ECO:0000259" key="2">
    <source>
        <dbReference type="Pfam" id="PF03703"/>
    </source>
</evidence>
<evidence type="ECO:0000256" key="1">
    <source>
        <dbReference type="SAM" id="Phobius"/>
    </source>
</evidence>
<dbReference type="InterPro" id="IPR014529">
    <property type="entry name" value="UCP026631"/>
</dbReference>
<feature type="domain" description="YdbS-like PH" evidence="2">
    <location>
        <begin position="61"/>
        <end position="139"/>
    </location>
</feature>
<feature type="domain" description="YdbS-like PH" evidence="2">
    <location>
        <begin position="249"/>
        <end position="322"/>
    </location>
</feature>
<feature type="transmembrane region" description="Helical" evidence="1">
    <location>
        <begin position="42"/>
        <end position="62"/>
    </location>
</feature>
<feature type="domain" description="YdbS-like PH" evidence="2">
    <location>
        <begin position="394"/>
        <end position="472"/>
    </location>
</feature>
<keyword evidence="1" id="KW-0472">Membrane</keyword>
<dbReference type="PANTHER" id="PTHR34473">
    <property type="entry name" value="UPF0699 TRANSMEMBRANE PROTEIN YDBS"/>
    <property type="match status" value="1"/>
</dbReference>
<evidence type="ECO:0000313" key="3">
    <source>
        <dbReference type="EMBL" id="MCL1631359.1"/>
    </source>
</evidence>
<gene>
    <name evidence="3" type="ORF">M3N64_05260</name>
</gene>
<comment type="caution">
    <text evidence="3">The sequence shown here is derived from an EMBL/GenBank/DDBJ whole genome shotgun (WGS) entry which is preliminary data.</text>
</comment>
<feature type="transmembrane region" description="Helical" evidence="1">
    <location>
        <begin position="352"/>
        <end position="372"/>
    </location>
</feature>
<evidence type="ECO:0000313" key="4">
    <source>
        <dbReference type="Proteomes" id="UP001203004"/>
    </source>
</evidence>
<feature type="transmembrane region" description="Helical" evidence="1">
    <location>
        <begin position="218"/>
        <end position="245"/>
    </location>
</feature>
<keyword evidence="1" id="KW-1133">Transmembrane helix</keyword>
<dbReference type="InterPro" id="IPR005182">
    <property type="entry name" value="YdbS-like_PH"/>
</dbReference>
<organism evidence="3 4">
    <name type="scientific">Sporolactobacillus mangiferae</name>
    <dbReference type="NCBI Taxonomy" id="2940498"/>
    <lineage>
        <taxon>Bacteria</taxon>
        <taxon>Bacillati</taxon>
        <taxon>Bacillota</taxon>
        <taxon>Bacilli</taxon>
        <taxon>Bacillales</taxon>
        <taxon>Sporolactobacillaceae</taxon>
        <taxon>Sporolactobacillus</taxon>
    </lineage>
</organism>
<feature type="transmembrane region" description="Helical" evidence="1">
    <location>
        <begin position="176"/>
        <end position="198"/>
    </location>
</feature>
<dbReference type="Pfam" id="PF03703">
    <property type="entry name" value="bPH_2"/>
    <property type="match status" value="3"/>
</dbReference>
<proteinExistence type="predicted"/>
<feature type="transmembrane region" description="Helical" evidence="1">
    <location>
        <begin position="378"/>
        <end position="394"/>
    </location>
</feature>
<dbReference type="Proteomes" id="UP001203004">
    <property type="component" value="Unassembled WGS sequence"/>
</dbReference>
<keyword evidence="4" id="KW-1185">Reference proteome</keyword>
<accession>A0ABT0M906</accession>
<dbReference type="EMBL" id="JAMAST010000003">
    <property type="protein sequence ID" value="MCL1631359.1"/>
    <property type="molecule type" value="Genomic_DNA"/>
</dbReference>
<dbReference type="RefSeq" id="WP_249099137.1">
    <property type="nucleotide sequence ID" value="NZ_JAMAST010000003.1"/>
</dbReference>
<reference evidence="3 4" key="1">
    <citation type="submission" date="2022-05" db="EMBL/GenBank/DDBJ databases">
        <title>Sporolactobacillus sp nov CPB3-1, isolated from tree bark (Mangifera indica L.).</title>
        <authorList>
            <person name="Phuengjayaem S."/>
            <person name="Tanasupawat S."/>
        </authorList>
    </citation>
    <scope>NUCLEOTIDE SEQUENCE [LARGE SCALE GENOMIC DNA]</scope>
    <source>
        <strain evidence="3 4">CPB3-1</strain>
    </source>
</reference>
<sequence>MKSESKHLHVFAIFSNAVSTLWQMIVPLGFGLAWSVRHLDDIIGYVLIIPLVILVFSFLRWLRFKYEFVDGQFHIRSGILVRSDRYIRIQRIQSVQIKTNLLLRLLGVVQLKFDTADPASKGDMVLSALKLKEAERIKAAVSHEKTPHSDFAAQDVHMETPQNQPGRIYKLSGKRLLAASLLSSKAGVMIAAVFGLWSQADDFVPDSIRGRSLSYIEHASLVGLIVLICIGIFLFWLFSLISVLLRWGFFRLSIDDDEWRIHRGVWETSDETYKTDRVQAIRIKEHWLQQCFGYCTVYADCSGSVDSEKTDGGSVLVFPLLKKTELADFLDTAIPRFSGAAMVRRLPVRGTLYRMIWPVLFWSVSLSLLAWFLPWGKYVLIALPLMLAYCWLMYRSQGFGLCGRQLVVVNRWFARTTLITRINHIQWFARKQSRIQKRFRLGTCTAAIRAASSQTFAIRQLDIEDSENLFHWFQGSRH</sequence>
<name>A0ABT0M906_9BACL</name>
<dbReference type="PIRSF" id="PIRSF026631">
    <property type="entry name" value="UCP026631"/>
    <property type="match status" value="1"/>
</dbReference>
<feature type="transmembrane region" description="Helical" evidence="1">
    <location>
        <begin position="12"/>
        <end position="36"/>
    </location>
</feature>